<feature type="domain" description="Peptidase S26" evidence="8">
    <location>
        <begin position="143"/>
        <end position="178"/>
    </location>
</feature>
<evidence type="ECO:0000256" key="7">
    <source>
        <dbReference type="RuleBase" id="RU362042"/>
    </source>
</evidence>
<name>A0A402CZS7_9BACT</name>
<keyword evidence="5 7" id="KW-0645">Protease</keyword>
<dbReference type="Gene3D" id="2.10.109.10">
    <property type="entry name" value="Umud Fragment, subunit A"/>
    <property type="match status" value="1"/>
</dbReference>
<dbReference type="OrthoDB" id="9802919at2"/>
<dbReference type="GO" id="GO:0006465">
    <property type="term" value="P:signal peptide processing"/>
    <property type="evidence" value="ECO:0007669"/>
    <property type="project" value="InterPro"/>
</dbReference>
<dbReference type="NCBIfam" id="TIGR02227">
    <property type="entry name" value="sigpep_I_bact"/>
    <property type="match status" value="1"/>
</dbReference>
<dbReference type="EC" id="3.4.21.89" evidence="4 7"/>
<comment type="catalytic activity">
    <reaction evidence="1 7">
        <text>Cleavage of hydrophobic, N-terminal signal or leader sequences from secreted and periplasmic proteins.</text>
        <dbReference type="EC" id="3.4.21.89"/>
    </reaction>
</comment>
<evidence type="ECO:0000256" key="3">
    <source>
        <dbReference type="ARBA" id="ARBA00009370"/>
    </source>
</evidence>
<organism evidence="9 10">
    <name type="scientific">Capsulimonas corticalis</name>
    <dbReference type="NCBI Taxonomy" id="2219043"/>
    <lineage>
        <taxon>Bacteria</taxon>
        <taxon>Bacillati</taxon>
        <taxon>Armatimonadota</taxon>
        <taxon>Armatimonadia</taxon>
        <taxon>Capsulimonadales</taxon>
        <taxon>Capsulimonadaceae</taxon>
        <taxon>Capsulimonas</taxon>
    </lineage>
</organism>
<dbReference type="GO" id="GO:0005886">
    <property type="term" value="C:plasma membrane"/>
    <property type="evidence" value="ECO:0007669"/>
    <property type="project" value="UniProtKB-SubCell"/>
</dbReference>
<dbReference type="EMBL" id="AP025739">
    <property type="protein sequence ID" value="BDI33852.1"/>
    <property type="molecule type" value="Genomic_DNA"/>
</dbReference>
<evidence type="ECO:0000313" key="10">
    <source>
        <dbReference type="Proteomes" id="UP000287394"/>
    </source>
</evidence>
<dbReference type="InterPro" id="IPR019758">
    <property type="entry name" value="Pept_S26A_signal_pept_1_CS"/>
</dbReference>
<feature type="domain" description="Peptidase S26" evidence="8">
    <location>
        <begin position="30"/>
        <end position="98"/>
    </location>
</feature>
<dbReference type="InterPro" id="IPR036286">
    <property type="entry name" value="LexA/Signal_pep-like_sf"/>
</dbReference>
<evidence type="ECO:0000256" key="1">
    <source>
        <dbReference type="ARBA" id="ARBA00000677"/>
    </source>
</evidence>
<dbReference type="PANTHER" id="PTHR43390:SF1">
    <property type="entry name" value="CHLOROPLAST PROCESSING PEPTIDASE"/>
    <property type="match status" value="1"/>
</dbReference>
<dbReference type="GO" id="GO:0004252">
    <property type="term" value="F:serine-type endopeptidase activity"/>
    <property type="evidence" value="ECO:0007669"/>
    <property type="project" value="InterPro"/>
</dbReference>
<dbReference type="PRINTS" id="PR00727">
    <property type="entry name" value="LEADERPTASE"/>
</dbReference>
<dbReference type="InterPro" id="IPR000223">
    <property type="entry name" value="Pept_S26A_signal_pept_1"/>
</dbReference>
<dbReference type="Proteomes" id="UP000287394">
    <property type="component" value="Chromosome"/>
</dbReference>
<evidence type="ECO:0000256" key="5">
    <source>
        <dbReference type="ARBA" id="ARBA00022670"/>
    </source>
</evidence>
<dbReference type="AlphaFoldDB" id="A0A402CZS7"/>
<dbReference type="SUPFAM" id="SSF51306">
    <property type="entry name" value="LexA/Signal peptidase"/>
    <property type="match status" value="1"/>
</dbReference>
<keyword evidence="7" id="KW-1133">Transmembrane helix</keyword>
<evidence type="ECO:0000256" key="6">
    <source>
        <dbReference type="ARBA" id="ARBA00022801"/>
    </source>
</evidence>
<keyword evidence="6 7" id="KW-0378">Hydrolase</keyword>
<keyword evidence="7" id="KW-0472">Membrane</keyword>
<dbReference type="PROSITE" id="PS00501">
    <property type="entry name" value="SPASE_I_1"/>
    <property type="match status" value="1"/>
</dbReference>
<sequence>MSIALGRSHVNSAYTQEADSMRSLRKREWFVLSILLAAALYAYFNFQRVVVSGVSMQPTFHTGQTVFVWKHAPLDQLKIGDVIVFRTDDGTEVIKRIAYIREKDGLPKPPKQVWTPQGYKSFDDMFVDFAASPKGDLLKKPQLGKITIFVLGDNYEHSEDSRDYGPVDTNQILGKVVF</sequence>
<feature type="transmembrane region" description="Helical" evidence="7">
    <location>
        <begin position="29"/>
        <end position="46"/>
    </location>
</feature>
<dbReference type="Pfam" id="PF10502">
    <property type="entry name" value="Peptidase_S26"/>
    <property type="match status" value="2"/>
</dbReference>
<dbReference type="CDD" id="cd06530">
    <property type="entry name" value="S26_SPase_I"/>
    <property type="match status" value="1"/>
</dbReference>
<dbReference type="PANTHER" id="PTHR43390">
    <property type="entry name" value="SIGNAL PEPTIDASE I"/>
    <property type="match status" value="1"/>
</dbReference>
<dbReference type="GO" id="GO:0009003">
    <property type="term" value="F:signal peptidase activity"/>
    <property type="evidence" value="ECO:0007669"/>
    <property type="project" value="UniProtKB-EC"/>
</dbReference>
<dbReference type="FunCoup" id="A0A402CZS7">
    <property type="interactions" value="349"/>
</dbReference>
<keyword evidence="7" id="KW-0812">Transmembrane</keyword>
<dbReference type="InterPro" id="IPR019756">
    <property type="entry name" value="Pept_S26A_signal_pept_1_Ser-AS"/>
</dbReference>
<protein>
    <recommendedName>
        <fullName evidence="4 7">Signal peptidase I</fullName>
        <ecNumber evidence="4 7">3.4.21.89</ecNumber>
    </recommendedName>
</protein>
<accession>A0A402CZS7</accession>
<evidence type="ECO:0000256" key="4">
    <source>
        <dbReference type="ARBA" id="ARBA00013208"/>
    </source>
</evidence>
<keyword evidence="10" id="KW-1185">Reference proteome</keyword>
<proteinExistence type="inferred from homology"/>
<evidence type="ECO:0000259" key="8">
    <source>
        <dbReference type="Pfam" id="PF10502"/>
    </source>
</evidence>
<evidence type="ECO:0000313" key="9">
    <source>
        <dbReference type="EMBL" id="BDI33852.1"/>
    </source>
</evidence>
<dbReference type="PROSITE" id="PS00761">
    <property type="entry name" value="SPASE_I_3"/>
    <property type="match status" value="1"/>
</dbReference>
<comment type="similarity">
    <text evidence="3 7">Belongs to the peptidase S26 family.</text>
</comment>
<dbReference type="InterPro" id="IPR019533">
    <property type="entry name" value="Peptidase_S26"/>
</dbReference>
<evidence type="ECO:0000256" key="2">
    <source>
        <dbReference type="ARBA" id="ARBA00004401"/>
    </source>
</evidence>
<dbReference type="KEGG" id="ccot:CCAX7_59030"/>
<comment type="subcellular location">
    <subcellularLocation>
        <location evidence="2">Cell membrane</location>
        <topology evidence="2">Single-pass type II membrane protein</topology>
    </subcellularLocation>
    <subcellularLocation>
        <location evidence="7">Membrane</location>
        <topology evidence="7">Single-pass type II membrane protein</topology>
    </subcellularLocation>
</comment>
<reference evidence="9 10" key="1">
    <citation type="journal article" date="2019" name="Int. J. Syst. Evol. Microbiol.">
        <title>Capsulimonas corticalis gen. nov., sp. nov., an aerobic capsulated bacterium, of a novel bacterial order, Capsulimonadales ord. nov., of the class Armatimonadia of the phylum Armatimonadetes.</title>
        <authorList>
            <person name="Li J."/>
            <person name="Kudo C."/>
            <person name="Tonouchi A."/>
        </authorList>
    </citation>
    <scope>NUCLEOTIDE SEQUENCE [LARGE SCALE GENOMIC DNA]</scope>
    <source>
        <strain evidence="9 10">AX-7</strain>
    </source>
</reference>
<gene>
    <name evidence="9" type="ORF">CCAX7_59030</name>
</gene>